<gene>
    <name evidence="3" type="ORF">MUG84_03875</name>
</gene>
<keyword evidence="2" id="KW-0472">Membrane</keyword>
<feature type="transmembrane region" description="Helical" evidence="2">
    <location>
        <begin position="47"/>
        <end position="71"/>
    </location>
</feature>
<name>A0A9X1WKZ6_9BACL</name>
<dbReference type="AlphaFoldDB" id="A0A9X1WKZ6"/>
<evidence type="ECO:0000256" key="1">
    <source>
        <dbReference type="SAM" id="MobiDB-lite"/>
    </source>
</evidence>
<evidence type="ECO:0000313" key="4">
    <source>
        <dbReference type="Proteomes" id="UP001139347"/>
    </source>
</evidence>
<reference evidence="3" key="1">
    <citation type="submission" date="2022-04" db="EMBL/GenBank/DDBJ databases">
        <title>Paenibacillus mangrovi sp. nov., a novel endophytic bacterium isolated from bark of Kandelia candel.</title>
        <authorList>
            <person name="Tuo L."/>
        </authorList>
    </citation>
    <scope>NUCLEOTIDE SEQUENCE</scope>
    <source>
        <strain evidence="3">KQZ6P-2</strain>
    </source>
</reference>
<keyword evidence="2" id="KW-0812">Transmembrane</keyword>
<dbReference type="RefSeq" id="WP_244720337.1">
    <property type="nucleotide sequence ID" value="NZ_JALIRP010000001.1"/>
</dbReference>
<proteinExistence type="predicted"/>
<keyword evidence="4" id="KW-1185">Reference proteome</keyword>
<accession>A0A9X1WKZ6</accession>
<organism evidence="3 4">
    <name type="scientific">Paenibacillus mangrovi</name>
    <dbReference type="NCBI Taxonomy" id="2931978"/>
    <lineage>
        <taxon>Bacteria</taxon>
        <taxon>Bacillati</taxon>
        <taxon>Bacillota</taxon>
        <taxon>Bacilli</taxon>
        <taxon>Bacillales</taxon>
        <taxon>Paenibacillaceae</taxon>
        <taxon>Paenibacillus</taxon>
    </lineage>
</organism>
<evidence type="ECO:0000256" key="2">
    <source>
        <dbReference type="SAM" id="Phobius"/>
    </source>
</evidence>
<dbReference type="Proteomes" id="UP001139347">
    <property type="component" value="Unassembled WGS sequence"/>
</dbReference>
<evidence type="ECO:0000313" key="3">
    <source>
        <dbReference type="EMBL" id="MCJ8010883.1"/>
    </source>
</evidence>
<feature type="region of interest" description="Disordered" evidence="1">
    <location>
        <begin position="1"/>
        <end position="27"/>
    </location>
</feature>
<feature type="compositionally biased region" description="Basic and acidic residues" evidence="1">
    <location>
        <begin position="8"/>
        <end position="26"/>
    </location>
</feature>
<dbReference type="EMBL" id="JALIRP010000001">
    <property type="protein sequence ID" value="MCJ8010883.1"/>
    <property type="molecule type" value="Genomic_DNA"/>
</dbReference>
<sequence>MMQLKKIKSWDTSHRIVGQQHRDRTAQPDSLRLRYRRQYNGRRTMKLFFLPPFSCILPYSGANPFAAWGMLTRDFNGK</sequence>
<keyword evidence="2" id="KW-1133">Transmembrane helix</keyword>
<protein>
    <submittedName>
        <fullName evidence="3">Uncharacterized protein</fullName>
    </submittedName>
</protein>
<comment type="caution">
    <text evidence="3">The sequence shown here is derived from an EMBL/GenBank/DDBJ whole genome shotgun (WGS) entry which is preliminary data.</text>
</comment>